<sequence length="132" mass="14033">MSPTLHAQILTLKKYQAWRKGEDTRTMDEAGIKPAAVTSALNAVIAIAENHLRDGVKKAEAVGRLCDLAHEAVEVLDGLSDDPGVQSLSLRLSKAAADAGQPANNLSDDSGYGAEGRLLLGGNRILEEWKKS</sequence>
<proteinExistence type="predicted"/>
<dbReference type="Proteomes" id="UP000545386">
    <property type="component" value="Unassembled WGS sequence"/>
</dbReference>
<evidence type="ECO:0000313" key="1">
    <source>
        <dbReference type="EMBL" id="MBC2768599.1"/>
    </source>
</evidence>
<dbReference type="RefSeq" id="WP_185778434.1">
    <property type="nucleotide sequence ID" value="NZ_JACJUU010000001.1"/>
</dbReference>
<reference evidence="1 2" key="1">
    <citation type="submission" date="2020-08" db="EMBL/GenBank/DDBJ databases">
        <title>Paraeoetvoesia sp. YC-7-48 draft genome sequence.</title>
        <authorList>
            <person name="Yao L."/>
        </authorList>
    </citation>
    <scope>NUCLEOTIDE SEQUENCE [LARGE SCALE GENOMIC DNA]</scope>
    <source>
        <strain evidence="2">YC-7-48</strain>
    </source>
</reference>
<dbReference type="EMBL" id="JACJUU010000001">
    <property type="protein sequence ID" value="MBC2768599.1"/>
    <property type="molecule type" value="Genomic_DNA"/>
</dbReference>
<evidence type="ECO:0000313" key="2">
    <source>
        <dbReference type="Proteomes" id="UP000545386"/>
    </source>
</evidence>
<accession>A0A842HIX0</accession>
<organism evidence="1 2">
    <name type="scientific">Pusillimonas minor</name>
    <dbReference type="NCBI Taxonomy" id="2697024"/>
    <lineage>
        <taxon>Bacteria</taxon>
        <taxon>Pseudomonadati</taxon>
        <taxon>Pseudomonadota</taxon>
        <taxon>Betaproteobacteria</taxon>
        <taxon>Burkholderiales</taxon>
        <taxon>Alcaligenaceae</taxon>
        <taxon>Pusillimonas</taxon>
    </lineage>
</organism>
<keyword evidence="2" id="KW-1185">Reference proteome</keyword>
<protein>
    <submittedName>
        <fullName evidence="1">Uncharacterized protein</fullName>
    </submittedName>
</protein>
<comment type="caution">
    <text evidence="1">The sequence shown here is derived from an EMBL/GenBank/DDBJ whole genome shotgun (WGS) entry which is preliminary data.</text>
</comment>
<gene>
    <name evidence="1" type="ORF">GTU67_01560</name>
</gene>
<dbReference type="AlphaFoldDB" id="A0A842HIX0"/>
<name>A0A842HIX0_9BURK</name>